<feature type="transmembrane region" description="Helical" evidence="1">
    <location>
        <begin position="12"/>
        <end position="35"/>
    </location>
</feature>
<dbReference type="OrthoDB" id="5788419at2759"/>
<comment type="caution">
    <text evidence="2">The sequence shown here is derived from an EMBL/GenBank/DDBJ whole genome shotgun (WGS) entry which is preliminary data.</text>
</comment>
<dbReference type="EMBL" id="CAJGYM010000034">
    <property type="protein sequence ID" value="CAD6193293.1"/>
    <property type="molecule type" value="Genomic_DNA"/>
</dbReference>
<keyword evidence="1" id="KW-0812">Transmembrane</keyword>
<gene>
    <name evidence="2" type="ORF">CAUJ_LOCUS9212</name>
</gene>
<accession>A0A8S1HAM8</accession>
<proteinExistence type="predicted"/>
<name>A0A8S1HAM8_9PELO</name>
<reference evidence="2" key="1">
    <citation type="submission" date="2020-10" db="EMBL/GenBank/DDBJ databases">
        <authorList>
            <person name="Kikuchi T."/>
        </authorList>
    </citation>
    <scope>NUCLEOTIDE SEQUENCE</scope>
    <source>
        <strain evidence="2">NKZ352</strain>
    </source>
</reference>
<keyword evidence="1" id="KW-1133">Transmembrane helix</keyword>
<keyword evidence="3" id="KW-1185">Reference proteome</keyword>
<organism evidence="2 3">
    <name type="scientific">Caenorhabditis auriculariae</name>
    <dbReference type="NCBI Taxonomy" id="2777116"/>
    <lineage>
        <taxon>Eukaryota</taxon>
        <taxon>Metazoa</taxon>
        <taxon>Ecdysozoa</taxon>
        <taxon>Nematoda</taxon>
        <taxon>Chromadorea</taxon>
        <taxon>Rhabditida</taxon>
        <taxon>Rhabditina</taxon>
        <taxon>Rhabditomorpha</taxon>
        <taxon>Rhabditoidea</taxon>
        <taxon>Rhabditidae</taxon>
        <taxon>Peloderinae</taxon>
        <taxon>Caenorhabditis</taxon>
    </lineage>
</organism>
<sequence>MVAHHEDTKTILVTWLFIFAVIMMIITCLCLRLIFQTMIDRNFCNLRTIMANSRIFQSKVERKECQKLANLLDSAFKGQNINRIAPLQPRFVCATMSTAGIIEMDEPFKTQTSNAIHWPLFHVAIDGKIAEHGALVASDVPKYDTLPGIPCQHTCQPEMLTTEVLRNAIQPLSVNTSLNSRNDSPNGCGSSFSSYHNMSMSSPVNHVPYDRPLFVNTSMSAQQRIELYSQLAEKPRDDQPALTFRFNY</sequence>
<dbReference type="AlphaFoldDB" id="A0A8S1HAM8"/>
<evidence type="ECO:0000256" key="1">
    <source>
        <dbReference type="SAM" id="Phobius"/>
    </source>
</evidence>
<evidence type="ECO:0000313" key="3">
    <source>
        <dbReference type="Proteomes" id="UP000835052"/>
    </source>
</evidence>
<keyword evidence="1" id="KW-0472">Membrane</keyword>
<dbReference type="Proteomes" id="UP000835052">
    <property type="component" value="Unassembled WGS sequence"/>
</dbReference>
<evidence type="ECO:0000313" key="2">
    <source>
        <dbReference type="EMBL" id="CAD6193293.1"/>
    </source>
</evidence>
<protein>
    <submittedName>
        <fullName evidence="2">Uncharacterized protein</fullName>
    </submittedName>
</protein>